<dbReference type="STRING" id="504797.SAMN05421678_107177"/>
<dbReference type="InterPro" id="IPR017968">
    <property type="entry name" value="Acylphosphatase_CS"/>
</dbReference>
<evidence type="ECO:0000313" key="10">
    <source>
        <dbReference type="EMBL" id="SFG63823.1"/>
    </source>
</evidence>
<feature type="domain" description="Acylphosphatase-like" evidence="8">
    <location>
        <begin position="9"/>
        <end position="95"/>
    </location>
</feature>
<dbReference type="AlphaFoldDB" id="A0A1I2TG36"/>
<evidence type="ECO:0000256" key="6">
    <source>
        <dbReference type="RuleBase" id="RU000553"/>
    </source>
</evidence>
<dbReference type="PROSITE" id="PS51160">
    <property type="entry name" value="ACYLPHOSPHATASE_3"/>
    <property type="match status" value="1"/>
</dbReference>
<keyword evidence="5 6" id="KW-0378">Hydrolase</keyword>
<dbReference type="OrthoDB" id="3182027at2"/>
<evidence type="ECO:0000256" key="4">
    <source>
        <dbReference type="ARBA" id="ARBA00047645"/>
    </source>
</evidence>
<evidence type="ECO:0000259" key="8">
    <source>
        <dbReference type="PROSITE" id="PS51160"/>
    </source>
</evidence>
<comment type="similarity">
    <text evidence="1 7">Belongs to the acylphosphatase family.</text>
</comment>
<proteinExistence type="inferred from homology"/>
<comment type="catalytic activity">
    <reaction evidence="4 5 6">
        <text>an acyl phosphate + H2O = a carboxylate + phosphate + H(+)</text>
        <dbReference type="Rhea" id="RHEA:14965"/>
        <dbReference type="ChEBI" id="CHEBI:15377"/>
        <dbReference type="ChEBI" id="CHEBI:15378"/>
        <dbReference type="ChEBI" id="CHEBI:29067"/>
        <dbReference type="ChEBI" id="CHEBI:43474"/>
        <dbReference type="ChEBI" id="CHEBI:59918"/>
        <dbReference type="EC" id="3.6.1.7"/>
    </reaction>
</comment>
<name>A0A1I2TG36_9ACTN</name>
<dbReference type="RefSeq" id="WP_092883674.1">
    <property type="nucleotide sequence ID" value="NZ_FOOI01000007.1"/>
</dbReference>
<dbReference type="EMBL" id="JACBZA010000001">
    <property type="protein sequence ID" value="NYH83071.1"/>
    <property type="molecule type" value="Genomic_DNA"/>
</dbReference>
<accession>A0A1I2TG36</accession>
<protein>
    <recommendedName>
        <fullName evidence="3 5">Acylphosphatase</fullName>
        <ecNumber evidence="2 5">3.6.1.7</ecNumber>
    </recommendedName>
</protein>
<reference evidence="10 11" key="1">
    <citation type="submission" date="2016-10" db="EMBL/GenBank/DDBJ databases">
        <authorList>
            <person name="de Groot N.N."/>
        </authorList>
    </citation>
    <scope>NUCLEOTIDE SEQUENCE [LARGE SCALE GENOMIC DNA]</scope>
    <source>
        <strain evidence="10 11">CPCC 202808</strain>
    </source>
</reference>
<organism evidence="10 11">
    <name type="scientific">Actinopolymorpha cephalotaxi</name>
    <dbReference type="NCBI Taxonomy" id="504797"/>
    <lineage>
        <taxon>Bacteria</taxon>
        <taxon>Bacillati</taxon>
        <taxon>Actinomycetota</taxon>
        <taxon>Actinomycetes</taxon>
        <taxon>Propionibacteriales</taxon>
        <taxon>Actinopolymorphaceae</taxon>
        <taxon>Actinopolymorpha</taxon>
    </lineage>
</organism>
<dbReference type="EMBL" id="FOOI01000007">
    <property type="protein sequence ID" value="SFG63823.1"/>
    <property type="molecule type" value="Genomic_DNA"/>
</dbReference>
<dbReference type="EC" id="3.6.1.7" evidence="2 5"/>
<evidence type="ECO:0000256" key="7">
    <source>
        <dbReference type="RuleBase" id="RU004168"/>
    </source>
</evidence>
<evidence type="ECO:0000256" key="5">
    <source>
        <dbReference type="PROSITE-ProRule" id="PRU00520"/>
    </source>
</evidence>
<feature type="active site" evidence="5">
    <location>
        <position position="42"/>
    </location>
</feature>
<evidence type="ECO:0000256" key="3">
    <source>
        <dbReference type="ARBA" id="ARBA00015991"/>
    </source>
</evidence>
<dbReference type="PROSITE" id="PS00150">
    <property type="entry name" value="ACYLPHOSPHATASE_1"/>
    <property type="match status" value="1"/>
</dbReference>
<dbReference type="SUPFAM" id="SSF54975">
    <property type="entry name" value="Acylphosphatase/BLUF domain-like"/>
    <property type="match status" value="1"/>
</dbReference>
<dbReference type="PANTHER" id="PTHR47268">
    <property type="entry name" value="ACYLPHOSPHATASE"/>
    <property type="match status" value="1"/>
</dbReference>
<dbReference type="InterPro" id="IPR001792">
    <property type="entry name" value="Acylphosphatase-like_dom"/>
</dbReference>
<evidence type="ECO:0000313" key="9">
    <source>
        <dbReference type="EMBL" id="NYH83071.1"/>
    </source>
</evidence>
<evidence type="ECO:0000313" key="12">
    <source>
        <dbReference type="Proteomes" id="UP000533017"/>
    </source>
</evidence>
<dbReference type="InterPro" id="IPR036046">
    <property type="entry name" value="Acylphosphatase-like_dom_sf"/>
</dbReference>
<dbReference type="Proteomes" id="UP000199052">
    <property type="component" value="Unassembled WGS sequence"/>
</dbReference>
<dbReference type="PANTHER" id="PTHR47268:SF4">
    <property type="entry name" value="ACYLPHOSPHATASE"/>
    <property type="match status" value="1"/>
</dbReference>
<sequence length="95" mass="10321">MSASVPSARVRVVVHGAVQGVFFRDTCRRTADEHDVAGWVRNQPDGSVEAAFEGGPEGVRALVDWCRSGPPAARVDKVEEFPESPEGLTGFEIRR</sequence>
<feature type="active site" evidence="5">
    <location>
        <position position="24"/>
    </location>
</feature>
<gene>
    <name evidence="9" type="ORF">FHR37_001922</name>
    <name evidence="10" type="ORF">SAMN05421678_107177</name>
</gene>
<dbReference type="PROSITE" id="PS00151">
    <property type="entry name" value="ACYLPHOSPHATASE_2"/>
    <property type="match status" value="1"/>
</dbReference>
<evidence type="ECO:0000256" key="2">
    <source>
        <dbReference type="ARBA" id="ARBA00012150"/>
    </source>
</evidence>
<dbReference type="InterPro" id="IPR020456">
    <property type="entry name" value="Acylphosphatase"/>
</dbReference>
<reference evidence="9 12" key="2">
    <citation type="submission" date="2020-07" db="EMBL/GenBank/DDBJ databases">
        <title>Sequencing the genomes of 1000 actinobacteria strains.</title>
        <authorList>
            <person name="Klenk H.-P."/>
        </authorList>
    </citation>
    <scope>NUCLEOTIDE SEQUENCE [LARGE SCALE GENOMIC DNA]</scope>
    <source>
        <strain evidence="9 12">DSM 45117</strain>
    </source>
</reference>
<evidence type="ECO:0000313" key="11">
    <source>
        <dbReference type="Proteomes" id="UP000199052"/>
    </source>
</evidence>
<dbReference type="Pfam" id="PF00708">
    <property type="entry name" value="Acylphosphatase"/>
    <property type="match status" value="1"/>
</dbReference>
<dbReference type="Gene3D" id="3.30.70.100">
    <property type="match status" value="1"/>
</dbReference>
<dbReference type="GO" id="GO:0003998">
    <property type="term" value="F:acylphosphatase activity"/>
    <property type="evidence" value="ECO:0007669"/>
    <property type="project" value="UniProtKB-EC"/>
</dbReference>
<evidence type="ECO:0000256" key="1">
    <source>
        <dbReference type="ARBA" id="ARBA00005614"/>
    </source>
</evidence>
<keyword evidence="12" id="KW-1185">Reference proteome</keyword>
<dbReference type="Proteomes" id="UP000533017">
    <property type="component" value="Unassembled WGS sequence"/>
</dbReference>